<dbReference type="AlphaFoldDB" id="Q23QG6"/>
<protein>
    <submittedName>
        <fullName evidence="3">Transmembrane protein, putative</fullName>
    </submittedName>
</protein>
<keyword evidence="4" id="KW-1185">Reference proteome</keyword>
<dbReference type="GeneID" id="7842302"/>
<dbReference type="InParanoid" id="Q23QG6"/>
<proteinExistence type="predicted"/>
<keyword evidence="2" id="KW-0472">Membrane</keyword>
<keyword evidence="1" id="KW-0175">Coiled coil</keyword>
<keyword evidence="2 3" id="KW-0812">Transmembrane</keyword>
<dbReference type="Proteomes" id="UP000009168">
    <property type="component" value="Unassembled WGS sequence"/>
</dbReference>
<dbReference type="Gene3D" id="3.40.50.300">
    <property type="entry name" value="P-loop containing nucleotide triphosphate hydrolases"/>
    <property type="match status" value="1"/>
</dbReference>
<keyword evidence="2" id="KW-1133">Transmembrane helix</keyword>
<dbReference type="KEGG" id="tet:TTHERM_00257120"/>
<dbReference type="InterPro" id="IPR027417">
    <property type="entry name" value="P-loop_NTPase"/>
</dbReference>
<feature type="coiled-coil region" evidence="1">
    <location>
        <begin position="505"/>
        <end position="616"/>
    </location>
</feature>
<reference evidence="4" key="1">
    <citation type="journal article" date="2006" name="PLoS Biol.">
        <title>Macronuclear genome sequence of the ciliate Tetrahymena thermophila, a model eukaryote.</title>
        <authorList>
            <person name="Eisen J.A."/>
            <person name="Coyne R.S."/>
            <person name="Wu M."/>
            <person name="Wu D."/>
            <person name="Thiagarajan M."/>
            <person name="Wortman J.R."/>
            <person name="Badger J.H."/>
            <person name="Ren Q."/>
            <person name="Amedeo P."/>
            <person name="Jones K.M."/>
            <person name="Tallon L.J."/>
            <person name="Delcher A.L."/>
            <person name="Salzberg S.L."/>
            <person name="Silva J.C."/>
            <person name="Haas B.J."/>
            <person name="Majoros W.H."/>
            <person name="Farzad M."/>
            <person name="Carlton J.M."/>
            <person name="Smith R.K. Jr."/>
            <person name="Garg J."/>
            <person name="Pearlman R.E."/>
            <person name="Karrer K.M."/>
            <person name="Sun L."/>
            <person name="Manning G."/>
            <person name="Elde N.C."/>
            <person name="Turkewitz A.P."/>
            <person name="Asai D.J."/>
            <person name="Wilkes D.E."/>
            <person name="Wang Y."/>
            <person name="Cai H."/>
            <person name="Collins K."/>
            <person name="Stewart B.A."/>
            <person name="Lee S.R."/>
            <person name="Wilamowska K."/>
            <person name="Weinberg Z."/>
            <person name="Ruzzo W.L."/>
            <person name="Wloga D."/>
            <person name="Gaertig J."/>
            <person name="Frankel J."/>
            <person name="Tsao C.-C."/>
            <person name="Gorovsky M.A."/>
            <person name="Keeling P.J."/>
            <person name="Waller R.F."/>
            <person name="Patron N.J."/>
            <person name="Cherry J.M."/>
            <person name="Stover N.A."/>
            <person name="Krieger C.J."/>
            <person name="del Toro C."/>
            <person name="Ryder H.F."/>
            <person name="Williamson S.C."/>
            <person name="Barbeau R.A."/>
            <person name="Hamilton E.P."/>
            <person name="Orias E."/>
        </authorList>
    </citation>
    <scope>NUCLEOTIDE SEQUENCE [LARGE SCALE GENOMIC DNA]</scope>
    <source>
        <strain evidence="4">SB210</strain>
    </source>
</reference>
<dbReference type="OrthoDB" id="420154at2759"/>
<dbReference type="EMBL" id="GG662647">
    <property type="protein sequence ID" value="EAR98922.2"/>
    <property type="molecule type" value="Genomic_DNA"/>
</dbReference>
<dbReference type="RefSeq" id="XP_001019167.2">
    <property type="nucleotide sequence ID" value="XM_001019167.2"/>
</dbReference>
<organism evidence="3 4">
    <name type="scientific">Tetrahymena thermophila (strain SB210)</name>
    <dbReference type="NCBI Taxonomy" id="312017"/>
    <lineage>
        <taxon>Eukaryota</taxon>
        <taxon>Sar</taxon>
        <taxon>Alveolata</taxon>
        <taxon>Ciliophora</taxon>
        <taxon>Intramacronucleata</taxon>
        <taxon>Oligohymenophorea</taxon>
        <taxon>Hymenostomatida</taxon>
        <taxon>Tetrahymenina</taxon>
        <taxon>Tetrahymenidae</taxon>
        <taxon>Tetrahymena</taxon>
    </lineage>
</organism>
<evidence type="ECO:0000313" key="3">
    <source>
        <dbReference type="EMBL" id="EAR98922.2"/>
    </source>
</evidence>
<feature type="transmembrane region" description="Helical" evidence="2">
    <location>
        <begin position="632"/>
        <end position="653"/>
    </location>
</feature>
<gene>
    <name evidence="3" type="ORF">TTHERM_00257120</name>
</gene>
<dbReference type="HOGENOM" id="CLU_027251_0_0_1"/>
<sequence length="662" mass="77335">MRISSALKNIAKDIVDQQLQNQYAWQINEESCSYLDDITAQLKEGTSQEKSIAKILELMKKGSKIKQDKDNNNLLIVLGVTGTCKTTFSAYISGLNLSVISEEFGGEVEPKLQYSDMKNQMFGAIGLSDTESETLQPNFFKLDNETIIVDCPGLLDSRGVEVDISNSYCLNKAICYSQNIKFLIVLDGQSFQYQTPEKGKSLKDILEATFFLAQSTSMDFSKNIAIVFTRTQENEAFYREKFDNLINQLMESSDFNYQNLKYCDKNKIQKYLLQLLKAKIILFPLPQKQEIDKEFSQFHLESICQKIKEIQYYKKQKSENFHFYMTNQSLEILSNIRDCSRQIVKKLFEEICEYLSNFFINLNENQLDQFPQIVDNYNYQYETNKNKLNNITYYDLLLQYLFQPIINLQLNQYDQSYTKTLKKLQFFLREVYDNLLVQFNFLQDKEGYKINFGVIDCYEMSEGILLLHKSYERQKIIMKQQRQQRELDNQIMIDENEQNVLNQIIQSSEKQIDQKKKQINQLNNEANQLNMEEKIKQEQLLIQQQQEEEQKQILDSIQFANTQKQNQLNNIEQNLKNGQKDLRKMEEEVDRKIQEVRNQNENRRKLERQLIEAQAKKSSPRVLGTIGSTVKYGVIGSCFGPVGALVGGLFGLFSPKRGCSIF</sequence>
<evidence type="ECO:0000313" key="4">
    <source>
        <dbReference type="Proteomes" id="UP000009168"/>
    </source>
</evidence>
<accession>Q23QG6</accession>
<evidence type="ECO:0000256" key="2">
    <source>
        <dbReference type="SAM" id="Phobius"/>
    </source>
</evidence>
<name>Q23QG6_TETTS</name>
<dbReference type="SUPFAM" id="SSF52540">
    <property type="entry name" value="P-loop containing nucleoside triphosphate hydrolases"/>
    <property type="match status" value="1"/>
</dbReference>
<evidence type="ECO:0000256" key="1">
    <source>
        <dbReference type="SAM" id="Coils"/>
    </source>
</evidence>